<dbReference type="RefSeq" id="WP_276762061.1">
    <property type="nucleotide sequence ID" value="NZ_SSGD01000107.1"/>
</dbReference>
<dbReference type="EMBL" id="SSGD01000107">
    <property type="protein sequence ID" value="TXI53391.1"/>
    <property type="molecule type" value="Genomic_DNA"/>
</dbReference>
<accession>A0A5C7XVA9</accession>
<evidence type="ECO:0000313" key="1">
    <source>
        <dbReference type="EMBL" id="TXI53391.1"/>
    </source>
</evidence>
<reference evidence="1 2" key="1">
    <citation type="submission" date="2018-09" db="EMBL/GenBank/DDBJ databases">
        <title>Metagenome Assembled Genomes from an Advanced Water Purification Facility.</title>
        <authorList>
            <person name="Stamps B.W."/>
            <person name="Spear J.R."/>
        </authorList>
    </citation>
    <scope>NUCLEOTIDE SEQUENCE [LARGE SCALE GENOMIC DNA]</scope>
    <source>
        <strain evidence="1">Bin_29_2</strain>
    </source>
</reference>
<comment type="caution">
    <text evidence="1">The sequence shown here is derived from an EMBL/GenBank/DDBJ whole genome shotgun (WGS) entry which is preliminary data.</text>
</comment>
<dbReference type="Proteomes" id="UP000321797">
    <property type="component" value="Unassembled WGS sequence"/>
</dbReference>
<protein>
    <submittedName>
        <fullName evidence="1">Uncharacterized protein</fullName>
    </submittedName>
</protein>
<gene>
    <name evidence="1" type="ORF">E6Q54_16565</name>
</gene>
<proteinExistence type="predicted"/>
<organism evidence="1 2">
    <name type="scientific">Mycolicibacter arupensis</name>
    <dbReference type="NCBI Taxonomy" id="342002"/>
    <lineage>
        <taxon>Bacteria</taxon>
        <taxon>Bacillati</taxon>
        <taxon>Actinomycetota</taxon>
        <taxon>Actinomycetes</taxon>
        <taxon>Mycobacteriales</taxon>
        <taxon>Mycobacteriaceae</taxon>
        <taxon>Mycolicibacter</taxon>
    </lineage>
</organism>
<name>A0A5C7XVA9_9MYCO</name>
<dbReference type="AlphaFoldDB" id="A0A5C7XVA9"/>
<sequence length="90" mass="9896">MDRDVLDARLDRGTALLTTYLTRDPGGTMDANSLRSILGHNVSDDDVISALGDMLLAAETVMLSYSVKTDIPPIDALREIAIHREQRRGE</sequence>
<evidence type="ECO:0000313" key="2">
    <source>
        <dbReference type="Proteomes" id="UP000321797"/>
    </source>
</evidence>